<gene>
    <name evidence="7" type="primary">dhaA_3</name>
    <name evidence="5" type="synonym">dhaA</name>
    <name evidence="7" type="ORF">RSO01_37620</name>
</gene>
<keyword evidence="8" id="KW-1185">Reference proteome</keyword>
<protein>
    <recommendedName>
        <fullName evidence="3 5">Haloalkane dehalogenase</fullName>
        <ecNumber evidence="3 5">3.8.1.5</ecNumber>
    </recommendedName>
</protein>
<organism evidence="7 8">
    <name type="scientific">Reyranella soli</name>
    <dbReference type="NCBI Taxonomy" id="1230389"/>
    <lineage>
        <taxon>Bacteria</taxon>
        <taxon>Pseudomonadati</taxon>
        <taxon>Pseudomonadota</taxon>
        <taxon>Alphaproteobacteria</taxon>
        <taxon>Hyphomicrobiales</taxon>
        <taxon>Reyranellaceae</taxon>
        <taxon>Reyranella</taxon>
    </lineage>
</organism>
<evidence type="ECO:0000256" key="2">
    <source>
        <dbReference type="ARBA" id="ARBA00011245"/>
    </source>
</evidence>
<dbReference type="Proteomes" id="UP000321058">
    <property type="component" value="Unassembled WGS sequence"/>
</dbReference>
<dbReference type="InterPro" id="IPR029058">
    <property type="entry name" value="AB_hydrolase_fold"/>
</dbReference>
<dbReference type="GO" id="GO:0018786">
    <property type="term" value="F:haloalkane dehalogenase activity"/>
    <property type="evidence" value="ECO:0007669"/>
    <property type="project" value="UniProtKB-UniRule"/>
</dbReference>
<comment type="similarity">
    <text evidence="1 5">Belongs to the haloalkane dehalogenase family. Type 2 subfamily.</text>
</comment>
<comment type="function">
    <text evidence="5">Catalyzes hydrolytic cleavage of carbon-halogen bonds in halogenated aliphatic compounds, leading to the formation of the corresponding primary alcohols, halide ions and protons.</text>
</comment>
<dbReference type="AlphaFoldDB" id="A0A512NCB5"/>
<feature type="domain" description="AB hydrolase-1" evidence="6">
    <location>
        <begin position="30"/>
        <end position="279"/>
    </location>
</feature>
<accession>A0A512NCB5</accession>
<dbReference type="InterPro" id="IPR023594">
    <property type="entry name" value="Haloalkane_dehalogenase_2"/>
</dbReference>
<dbReference type="SUPFAM" id="SSF53474">
    <property type="entry name" value="alpha/beta-Hydrolases"/>
    <property type="match status" value="1"/>
</dbReference>
<feature type="active site" description="Proton donor" evidence="5">
    <location>
        <position position="131"/>
    </location>
</feature>
<evidence type="ECO:0000256" key="4">
    <source>
        <dbReference type="ARBA" id="ARBA00022801"/>
    </source>
</evidence>
<evidence type="ECO:0000256" key="1">
    <source>
        <dbReference type="ARBA" id="ARBA00007213"/>
    </source>
</evidence>
<dbReference type="EMBL" id="BKAJ01000068">
    <property type="protein sequence ID" value="GEP56596.1"/>
    <property type="molecule type" value="Genomic_DNA"/>
</dbReference>
<feature type="active site" description="Nucleophile" evidence="5">
    <location>
        <position position="107"/>
    </location>
</feature>
<dbReference type="Pfam" id="PF00561">
    <property type="entry name" value="Abhydrolase_1"/>
    <property type="match status" value="1"/>
</dbReference>
<sequence>MISAAFPYQKQRRSILGREMAYVEVGQGDPIVLLHGNPTSSYLWRNVLPYLQPLGRCIAPDLVGMGDSDKLPDSGPGSYRFVEHRRYLDALLEALDVRERVTFVIHDWGSALGFDWANRHRKAVKGIAYMEAIVGPQYWDHWDKFGMRPALQALRSEAGEAMVLRDNFFIEKILPKAILRHLSAEEMAAYRRPFAEPGEGRRPTLTWPRQIPIEGEPADVVAIATAYADWLATSKVPKLFVKAEPGGILAGGAVLDLARKWPAQTEVKVAGVHYLQEDSPDDIGRAIAGWMGTLG</sequence>
<evidence type="ECO:0000256" key="3">
    <source>
        <dbReference type="ARBA" id="ARBA00012065"/>
    </source>
</evidence>
<dbReference type="Gene3D" id="3.40.50.1820">
    <property type="entry name" value="alpha/beta hydrolase"/>
    <property type="match status" value="1"/>
</dbReference>
<dbReference type="InterPro" id="IPR000639">
    <property type="entry name" value="Epox_hydrolase-like"/>
</dbReference>
<reference evidence="7 8" key="1">
    <citation type="submission" date="2019-07" db="EMBL/GenBank/DDBJ databases">
        <title>Whole genome shotgun sequence of Reyranella soli NBRC 108950.</title>
        <authorList>
            <person name="Hosoyama A."/>
            <person name="Uohara A."/>
            <person name="Ohji S."/>
            <person name="Ichikawa N."/>
        </authorList>
    </citation>
    <scope>NUCLEOTIDE SEQUENCE [LARGE SCALE GENOMIC DNA]</scope>
    <source>
        <strain evidence="7 8">NBRC 108950</strain>
    </source>
</reference>
<dbReference type="HAMAP" id="MF_01231">
    <property type="entry name" value="Haloalk_dehal_type2"/>
    <property type="match status" value="1"/>
</dbReference>
<evidence type="ECO:0000313" key="8">
    <source>
        <dbReference type="Proteomes" id="UP000321058"/>
    </source>
</evidence>
<name>A0A512NCB5_9HYPH</name>
<dbReference type="PRINTS" id="PR00412">
    <property type="entry name" value="EPOXHYDRLASE"/>
</dbReference>
<dbReference type="RefSeq" id="WP_147150715.1">
    <property type="nucleotide sequence ID" value="NZ_BKAJ01000068.1"/>
</dbReference>
<evidence type="ECO:0000256" key="5">
    <source>
        <dbReference type="HAMAP-Rule" id="MF_01231"/>
    </source>
</evidence>
<dbReference type="PANTHER" id="PTHR43329">
    <property type="entry name" value="EPOXIDE HYDROLASE"/>
    <property type="match status" value="1"/>
</dbReference>
<feature type="active site" description="Proton acceptor" evidence="5">
    <location>
        <position position="273"/>
    </location>
</feature>
<comment type="subunit">
    <text evidence="2 5">Monomer.</text>
</comment>
<dbReference type="NCBIfam" id="NF002938">
    <property type="entry name" value="PRK03592.1"/>
    <property type="match status" value="1"/>
</dbReference>
<dbReference type="OrthoDB" id="9804723at2"/>
<evidence type="ECO:0000313" key="7">
    <source>
        <dbReference type="EMBL" id="GEP56596.1"/>
    </source>
</evidence>
<evidence type="ECO:0000259" key="6">
    <source>
        <dbReference type="Pfam" id="PF00561"/>
    </source>
</evidence>
<proteinExistence type="inferred from homology"/>
<keyword evidence="4 5" id="KW-0378">Hydrolase</keyword>
<dbReference type="InterPro" id="IPR000073">
    <property type="entry name" value="AB_hydrolase_1"/>
</dbReference>
<comment type="catalytic activity">
    <reaction evidence="5">
        <text>1-haloalkane + H2O = a halide anion + a primary alcohol + H(+)</text>
        <dbReference type="Rhea" id="RHEA:19081"/>
        <dbReference type="ChEBI" id="CHEBI:15377"/>
        <dbReference type="ChEBI" id="CHEBI:15378"/>
        <dbReference type="ChEBI" id="CHEBI:15734"/>
        <dbReference type="ChEBI" id="CHEBI:16042"/>
        <dbReference type="ChEBI" id="CHEBI:18060"/>
        <dbReference type="EC" id="3.8.1.5"/>
    </reaction>
</comment>
<dbReference type="EC" id="3.8.1.5" evidence="3 5"/>
<comment type="caution">
    <text evidence="7">The sequence shown here is derived from an EMBL/GenBank/DDBJ whole genome shotgun (WGS) entry which is preliminary data.</text>
</comment>